<reference evidence="2" key="1">
    <citation type="journal article" date="2021" name="Nat. Commun.">
        <title>Genetic determinants of endophytism in the Arabidopsis root mycobiome.</title>
        <authorList>
            <person name="Mesny F."/>
            <person name="Miyauchi S."/>
            <person name="Thiergart T."/>
            <person name="Pickel B."/>
            <person name="Atanasova L."/>
            <person name="Karlsson M."/>
            <person name="Huettel B."/>
            <person name="Barry K.W."/>
            <person name="Haridas S."/>
            <person name="Chen C."/>
            <person name="Bauer D."/>
            <person name="Andreopoulos W."/>
            <person name="Pangilinan J."/>
            <person name="LaButti K."/>
            <person name="Riley R."/>
            <person name="Lipzen A."/>
            <person name="Clum A."/>
            <person name="Drula E."/>
            <person name="Henrissat B."/>
            <person name="Kohler A."/>
            <person name="Grigoriev I.V."/>
            <person name="Martin F.M."/>
            <person name="Hacquard S."/>
        </authorList>
    </citation>
    <scope>NUCLEOTIDE SEQUENCE</scope>
    <source>
        <strain evidence="2">MPI-CAGE-AT-0021</strain>
    </source>
</reference>
<dbReference type="Proteomes" id="UP000717696">
    <property type="component" value="Unassembled WGS sequence"/>
</dbReference>
<protein>
    <submittedName>
        <fullName evidence="2">Uncharacterized protein</fullName>
    </submittedName>
</protein>
<dbReference type="OrthoDB" id="5151590at2759"/>
<keyword evidence="3" id="KW-1185">Reference proteome</keyword>
<evidence type="ECO:0000256" key="1">
    <source>
        <dbReference type="SAM" id="MobiDB-lite"/>
    </source>
</evidence>
<gene>
    <name evidence="2" type="ORF">B0J13DRAFT_462319</name>
</gene>
<accession>A0A9P9D1A5</accession>
<feature type="region of interest" description="Disordered" evidence="1">
    <location>
        <begin position="25"/>
        <end position="57"/>
    </location>
</feature>
<organism evidence="2 3">
    <name type="scientific">Dactylonectria estremocensis</name>
    <dbReference type="NCBI Taxonomy" id="1079267"/>
    <lineage>
        <taxon>Eukaryota</taxon>
        <taxon>Fungi</taxon>
        <taxon>Dikarya</taxon>
        <taxon>Ascomycota</taxon>
        <taxon>Pezizomycotina</taxon>
        <taxon>Sordariomycetes</taxon>
        <taxon>Hypocreomycetidae</taxon>
        <taxon>Hypocreales</taxon>
        <taxon>Nectriaceae</taxon>
        <taxon>Dactylonectria</taxon>
    </lineage>
</organism>
<sequence>MKAGPKRAQINEHVLEILLSRNKTSLRREAQRGADNISLPRSGAPQKLTEDQRDQTYDTVTTNPHVAMRDLLDFVDNVIQLHPLRCLLREMNKKKWRG</sequence>
<proteinExistence type="predicted"/>
<name>A0A9P9D1A5_9HYPO</name>
<dbReference type="AlphaFoldDB" id="A0A9P9D1A5"/>
<evidence type="ECO:0000313" key="3">
    <source>
        <dbReference type="Proteomes" id="UP000717696"/>
    </source>
</evidence>
<evidence type="ECO:0000313" key="2">
    <source>
        <dbReference type="EMBL" id="KAH7110636.1"/>
    </source>
</evidence>
<comment type="caution">
    <text evidence="2">The sequence shown here is derived from an EMBL/GenBank/DDBJ whole genome shotgun (WGS) entry which is preliminary data.</text>
</comment>
<dbReference type="EMBL" id="JAGMUU010000061">
    <property type="protein sequence ID" value="KAH7110636.1"/>
    <property type="molecule type" value="Genomic_DNA"/>
</dbReference>